<dbReference type="InterPro" id="IPR023214">
    <property type="entry name" value="HAD_sf"/>
</dbReference>
<dbReference type="GO" id="GO:0008253">
    <property type="term" value="F:5'-nucleotidase activity"/>
    <property type="evidence" value="ECO:0007669"/>
    <property type="project" value="InterPro"/>
</dbReference>
<feature type="active site" description="Proton donor" evidence="1">
    <location>
        <position position="13"/>
    </location>
</feature>
<reference evidence="2" key="1">
    <citation type="journal article" date="2021" name="Proc. Natl. Acad. Sci. U.S.A.">
        <title>A Catalog of Tens of Thousands of Viruses from Human Metagenomes Reveals Hidden Associations with Chronic Diseases.</title>
        <authorList>
            <person name="Tisza M.J."/>
            <person name="Buck C.B."/>
        </authorList>
    </citation>
    <scope>NUCLEOTIDE SEQUENCE</scope>
    <source>
        <strain evidence="2">CtGns7</strain>
    </source>
</reference>
<evidence type="ECO:0000313" key="2">
    <source>
        <dbReference type="EMBL" id="DAF47352.1"/>
    </source>
</evidence>
<accession>A0A8S5S8W4</accession>
<dbReference type="InterPro" id="IPR036412">
    <property type="entry name" value="HAD-like_sf"/>
</dbReference>
<name>A0A8S5S8W4_9VIRU</name>
<sequence>MRTDIKTLYIDFDGTLVNTIESIVDLYNEDFKYYKNFNYIRWCDIDTWGFEECNCAPPGYIDLYFNQPRFFEKLKFMQWAQWAVKKLSQYYTIKIVSHGYSPNLKQKESYIKEWFPFAEFIGVNLKEYSDKAHIDMSDGLFIDDSAKNLITSNAKENICFGEIYSWNKEWTGKRMNNFEDIKNKNIQEMAEWIEEIFSSNPCYCCVKKDIDKCHYYEKNYYDRIELCVENRKLWLESEVEE</sequence>
<protein>
    <submittedName>
        <fullName evidence="2">5'(3')-deoxyribonucleotidase</fullName>
    </submittedName>
</protein>
<dbReference type="GO" id="GO:0009264">
    <property type="term" value="P:deoxyribonucleotide catabolic process"/>
    <property type="evidence" value="ECO:0007669"/>
    <property type="project" value="InterPro"/>
</dbReference>
<organism evidence="2">
    <name type="scientific">Phage sp. ctGns7</name>
    <dbReference type="NCBI Taxonomy" id="2828003"/>
    <lineage>
        <taxon>Viruses</taxon>
    </lineage>
</organism>
<evidence type="ECO:0000256" key="1">
    <source>
        <dbReference type="PIRSR" id="PIRSR610708-1"/>
    </source>
</evidence>
<dbReference type="Gene3D" id="3.40.50.1000">
    <property type="entry name" value="HAD superfamily/HAD-like"/>
    <property type="match status" value="1"/>
</dbReference>
<proteinExistence type="predicted"/>
<feature type="active site" description="Nucleophile" evidence="1">
    <location>
        <position position="11"/>
    </location>
</feature>
<dbReference type="Pfam" id="PF06941">
    <property type="entry name" value="NT5C"/>
    <property type="match status" value="1"/>
</dbReference>
<dbReference type="InterPro" id="IPR010708">
    <property type="entry name" value="5'(3')-deoxyribonucleotidase"/>
</dbReference>
<dbReference type="SUPFAM" id="SSF56784">
    <property type="entry name" value="HAD-like"/>
    <property type="match status" value="1"/>
</dbReference>
<dbReference type="EMBL" id="BK032555">
    <property type="protein sequence ID" value="DAF47352.1"/>
    <property type="molecule type" value="Genomic_DNA"/>
</dbReference>